<keyword evidence="3 4" id="KW-0446">Lipid-binding</keyword>
<dbReference type="InterPro" id="IPR000528">
    <property type="entry name" value="Plant_nsLTP"/>
</dbReference>
<evidence type="ECO:0000256" key="2">
    <source>
        <dbReference type="ARBA" id="ARBA00022448"/>
    </source>
</evidence>
<dbReference type="InterPro" id="IPR016140">
    <property type="entry name" value="Bifunc_inhib/LTP/seed_store"/>
</dbReference>
<proteinExistence type="inferred from homology"/>
<dbReference type="CDD" id="cd01960">
    <property type="entry name" value="nsLTP1"/>
    <property type="match status" value="1"/>
</dbReference>
<dbReference type="PRINTS" id="PR00382">
    <property type="entry name" value="LIPIDTRNSFER"/>
</dbReference>
<keyword evidence="5" id="KW-0732">Signal</keyword>
<sequence length="112" mass="12063">MNGVAIAALVVLTMTQFMVQPSAAITCVDVNVMLEPCLVYLQTGGDPPINCCNGLRRLQVETPTRLDRQTACSCAKTAAIRLQIKQDFASDLPRRCGVVINVPINPNVDCST</sequence>
<name>A0A103XL12_CYNCS</name>
<dbReference type="PANTHER" id="PTHR33076">
    <property type="entry name" value="NON-SPECIFIC LIPID-TRANSFER PROTEIN 2-RELATED"/>
    <property type="match status" value="1"/>
</dbReference>
<evidence type="ECO:0000313" key="7">
    <source>
        <dbReference type="EMBL" id="KVH92683.1"/>
    </source>
</evidence>
<dbReference type="SUPFAM" id="SSF47699">
    <property type="entry name" value="Bifunctional inhibitor/lipid-transfer protein/seed storage 2S albumin"/>
    <property type="match status" value="1"/>
</dbReference>
<dbReference type="Proteomes" id="UP000243975">
    <property type="component" value="Unassembled WGS sequence"/>
</dbReference>
<keyword evidence="8" id="KW-1185">Reference proteome</keyword>
<keyword evidence="2 4" id="KW-0813">Transport</keyword>
<organism evidence="7 8">
    <name type="scientific">Cynara cardunculus var. scolymus</name>
    <name type="common">Globe artichoke</name>
    <name type="synonym">Cynara scolymus</name>
    <dbReference type="NCBI Taxonomy" id="59895"/>
    <lineage>
        <taxon>Eukaryota</taxon>
        <taxon>Viridiplantae</taxon>
        <taxon>Streptophyta</taxon>
        <taxon>Embryophyta</taxon>
        <taxon>Tracheophyta</taxon>
        <taxon>Spermatophyta</taxon>
        <taxon>Magnoliopsida</taxon>
        <taxon>eudicotyledons</taxon>
        <taxon>Gunneridae</taxon>
        <taxon>Pentapetalae</taxon>
        <taxon>asterids</taxon>
        <taxon>campanulids</taxon>
        <taxon>Asterales</taxon>
        <taxon>Asteraceae</taxon>
        <taxon>Carduoideae</taxon>
        <taxon>Cardueae</taxon>
        <taxon>Carduinae</taxon>
        <taxon>Cynara</taxon>
    </lineage>
</organism>
<dbReference type="OMA" id="STIACCN"/>
<dbReference type="SMART" id="SM00499">
    <property type="entry name" value="AAI"/>
    <property type="match status" value="1"/>
</dbReference>
<comment type="caution">
    <text evidence="7">The sequence shown here is derived from an EMBL/GenBank/DDBJ whole genome shotgun (WGS) entry which is preliminary data.</text>
</comment>
<dbReference type="GO" id="GO:0006869">
    <property type="term" value="P:lipid transport"/>
    <property type="evidence" value="ECO:0007669"/>
    <property type="project" value="InterPro"/>
</dbReference>
<evidence type="ECO:0000256" key="5">
    <source>
        <dbReference type="SAM" id="SignalP"/>
    </source>
</evidence>
<dbReference type="Gene3D" id="1.10.110.10">
    <property type="entry name" value="Plant lipid-transfer and hydrophobic proteins"/>
    <property type="match status" value="1"/>
</dbReference>
<comment type="similarity">
    <text evidence="1 4">Belongs to the plant LTP family.</text>
</comment>
<gene>
    <name evidence="7" type="ORF">Ccrd_005251</name>
</gene>
<feature type="chain" id="PRO_5007118885" description="Non-specific lipid-transfer protein" evidence="5">
    <location>
        <begin position="25"/>
        <end position="112"/>
    </location>
</feature>
<accession>A0A103XL12</accession>
<evidence type="ECO:0000259" key="6">
    <source>
        <dbReference type="SMART" id="SM00499"/>
    </source>
</evidence>
<dbReference type="STRING" id="59895.A0A103XL12"/>
<comment type="function">
    <text evidence="4">Plant non-specific lipid-transfer proteins transfer phospholipids as well as galactolipids across membranes. May play a role in wax or cutin deposition in the cell walls of expanding epidermal cells and certain secretory tissues.</text>
</comment>
<evidence type="ECO:0000256" key="1">
    <source>
        <dbReference type="ARBA" id="ARBA00009748"/>
    </source>
</evidence>
<evidence type="ECO:0000256" key="3">
    <source>
        <dbReference type="ARBA" id="ARBA00023121"/>
    </source>
</evidence>
<dbReference type="GO" id="GO:0008289">
    <property type="term" value="F:lipid binding"/>
    <property type="evidence" value="ECO:0007669"/>
    <property type="project" value="UniProtKB-KW"/>
</dbReference>
<evidence type="ECO:0000313" key="8">
    <source>
        <dbReference type="Proteomes" id="UP000243975"/>
    </source>
</evidence>
<feature type="domain" description="Bifunctional inhibitor/plant lipid transfer protein/seed storage helical" evidence="6">
    <location>
        <begin position="27"/>
        <end position="110"/>
    </location>
</feature>
<protein>
    <recommendedName>
        <fullName evidence="4">Non-specific lipid-transfer protein</fullName>
    </recommendedName>
</protein>
<dbReference type="Pfam" id="PF00234">
    <property type="entry name" value="Tryp_alpha_amyl"/>
    <property type="match status" value="1"/>
</dbReference>
<dbReference type="Gramene" id="KVH92683">
    <property type="protein sequence ID" value="KVH92683"/>
    <property type="gene ID" value="Ccrd_005251"/>
</dbReference>
<dbReference type="AlphaFoldDB" id="A0A103XL12"/>
<reference evidence="7 8" key="1">
    <citation type="journal article" date="2016" name="Sci. Rep.">
        <title>The genome sequence of the outbreeding globe artichoke constructed de novo incorporating a phase-aware low-pass sequencing strategy of F1 progeny.</title>
        <authorList>
            <person name="Scaglione D."/>
            <person name="Reyes-Chin-Wo S."/>
            <person name="Acquadro A."/>
            <person name="Froenicke L."/>
            <person name="Portis E."/>
            <person name="Beitel C."/>
            <person name="Tirone M."/>
            <person name="Mauro R."/>
            <person name="Lo Monaco A."/>
            <person name="Mauromicale G."/>
            <person name="Faccioli P."/>
            <person name="Cattivelli L."/>
            <person name="Rieseberg L."/>
            <person name="Michelmore R."/>
            <person name="Lanteri S."/>
        </authorList>
    </citation>
    <scope>NUCLEOTIDE SEQUENCE [LARGE SCALE GENOMIC DNA]</scope>
    <source>
        <strain evidence="7">2C</strain>
    </source>
</reference>
<evidence type="ECO:0000256" key="4">
    <source>
        <dbReference type="RuleBase" id="RU000628"/>
    </source>
</evidence>
<dbReference type="InterPro" id="IPR036312">
    <property type="entry name" value="Bifun_inhib/LTP/seed_sf"/>
</dbReference>
<feature type="signal peptide" evidence="5">
    <location>
        <begin position="1"/>
        <end position="24"/>
    </location>
</feature>
<dbReference type="EMBL" id="LEKV01004809">
    <property type="protein sequence ID" value="KVH92683.1"/>
    <property type="molecule type" value="Genomic_DNA"/>
</dbReference>